<proteinExistence type="predicted"/>
<accession>A0A4Y7QIK5</accession>
<sequence length="175" mass="19736">ADVILETPDGDRFFIARAILIQASSVFETMFSLPQATSQADVSEGSNDLEFGGGLPVVKVTERSRTLDTLLRICYPIRSPQLENMDSTEIEQILQAALKYDMDGATFDIRNALNAPRFRDPMTALTVFIMAYRNGWKEDAQRAARDTLKEPLFMPYNPALDTIKASVYHKLLQYH</sequence>
<dbReference type="InterPro" id="IPR011333">
    <property type="entry name" value="SKP1/BTB/POZ_sf"/>
</dbReference>
<gene>
    <name evidence="2" type="ORF">BD410DRAFT_698743</name>
</gene>
<reference evidence="2 3" key="1">
    <citation type="submission" date="2018-06" db="EMBL/GenBank/DDBJ databases">
        <title>A transcriptomic atlas of mushroom development highlights an independent origin of complex multicellularity.</title>
        <authorList>
            <consortium name="DOE Joint Genome Institute"/>
            <person name="Krizsan K."/>
            <person name="Almasi E."/>
            <person name="Merenyi Z."/>
            <person name="Sahu N."/>
            <person name="Viragh M."/>
            <person name="Koszo T."/>
            <person name="Mondo S."/>
            <person name="Kiss B."/>
            <person name="Balint B."/>
            <person name="Kues U."/>
            <person name="Barry K."/>
            <person name="Hegedus J.C."/>
            <person name="Henrissat B."/>
            <person name="Johnson J."/>
            <person name="Lipzen A."/>
            <person name="Ohm R."/>
            <person name="Nagy I."/>
            <person name="Pangilinan J."/>
            <person name="Yan J."/>
            <person name="Xiong Y."/>
            <person name="Grigoriev I.V."/>
            <person name="Hibbett D.S."/>
            <person name="Nagy L.G."/>
        </authorList>
    </citation>
    <scope>NUCLEOTIDE SEQUENCE [LARGE SCALE GENOMIC DNA]</scope>
    <source>
        <strain evidence="2 3">SZMC22713</strain>
    </source>
</reference>
<evidence type="ECO:0000313" key="3">
    <source>
        <dbReference type="Proteomes" id="UP000294933"/>
    </source>
</evidence>
<dbReference type="EMBL" id="ML170161">
    <property type="protein sequence ID" value="TDL26730.1"/>
    <property type="molecule type" value="Genomic_DNA"/>
</dbReference>
<dbReference type="InterPro" id="IPR000210">
    <property type="entry name" value="BTB/POZ_dom"/>
</dbReference>
<dbReference type="OrthoDB" id="3357985at2759"/>
<dbReference type="SUPFAM" id="SSF54695">
    <property type="entry name" value="POZ domain"/>
    <property type="match status" value="1"/>
</dbReference>
<evidence type="ECO:0000313" key="2">
    <source>
        <dbReference type="EMBL" id="TDL26730.1"/>
    </source>
</evidence>
<feature type="domain" description="BTB" evidence="1">
    <location>
        <begin position="1"/>
        <end position="75"/>
    </location>
</feature>
<feature type="non-terminal residue" evidence="2">
    <location>
        <position position="175"/>
    </location>
</feature>
<dbReference type="AlphaFoldDB" id="A0A4Y7QIK5"/>
<feature type="non-terminal residue" evidence="2">
    <location>
        <position position="1"/>
    </location>
</feature>
<dbReference type="VEuPathDB" id="FungiDB:BD410DRAFT_698743"/>
<dbReference type="Gene3D" id="3.30.710.10">
    <property type="entry name" value="Potassium Channel Kv1.1, Chain A"/>
    <property type="match status" value="1"/>
</dbReference>
<dbReference type="PROSITE" id="PS50097">
    <property type="entry name" value="BTB"/>
    <property type="match status" value="1"/>
</dbReference>
<name>A0A4Y7QIK5_9AGAM</name>
<dbReference type="Proteomes" id="UP000294933">
    <property type="component" value="Unassembled WGS sequence"/>
</dbReference>
<dbReference type="Pfam" id="PF00651">
    <property type="entry name" value="BTB"/>
    <property type="match status" value="1"/>
</dbReference>
<keyword evidence="3" id="KW-1185">Reference proteome</keyword>
<organism evidence="2 3">
    <name type="scientific">Rickenella mellea</name>
    <dbReference type="NCBI Taxonomy" id="50990"/>
    <lineage>
        <taxon>Eukaryota</taxon>
        <taxon>Fungi</taxon>
        <taxon>Dikarya</taxon>
        <taxon>Basidiomycota</taxon>
        <taxon>Agaricomycotina</taxon>
        <taxon>Agaricomycetes</taxon>
        <taxon>Hymenochaetales</taxon>
        <taxon>Rickenellaceae</taxon>
        <taxon>Rickenella</taxon>
    </lineage>
</organism>
<dbReference type="STRING" id="50990.A0A4Y7QIK5"/>
<evidence type="ECO:0000259" key="1">
    <source>
        <dbReference type="PROSITE" id="PS50097"/>
    </source>
</evidence>
<protein>
    <recommendedName>
        <fullName evidence="1">BTB domain-containing protein</fullName>
    </recommendedName>
</protein>